<sequence>MRKGGLGLLFCLLWVGLSASAQRIHFGAFTTSDEIQILPGTLPELLFERDADGAVLVRGSGRTAVLRLANPLVTPLVVEVPSEFDVTVLIDADPVLVLGGDELPFRLRVAYNNLGVPSGEIELARSGAQELPQGTQVFTFPARRRSSGAPGPPPTPLHGGFTRPRTLIYLFFYGEVGPVGNVSAGTYTGNVQVTFTLDSTP</sequence>
<gene>
    <name evidence="2" type="ORF">A3SI_02918</name>
</gene>
<name>I5C9H2_9BACT</name>
<organism evidence="2 3">
    <name type="scientific">Nitritalea halalkaliphila LW7</name>
    <dbReference type="NCBI Taxonomy" id="1189621"/>
    <lineage>
        <taxon>Bacteria</taxon>
        <taxon>Pseudomonadati</taxon>
        <taxon>Bacteroidota</taxon>
        <taxon>Cytophagia</taxon>
        <taxon>Cytophagales</taxon>
        <taxon>Cyclobacteriaceae</taxon>
        <taxon>Nitritalea</taxon>
    </lineage>
</organism>
<dbReference type="STRING" id="1189621.A3SI_02918"/>
<evidence type="ECO:0000313" key="2">
    <source>
        <dbReference type="EMBL" id="EIM78474.1"/>
    </source>
</evidence>
<accession>I5C9H2</accession>
<reference evidence="2 3" key="1">
    <citation type="submission" date="2012-05" db="EMBL/GenBank/DDBJ databases">
        <title>Genome sequence of Nitritalea halalkaliphila LW7.</title>
        <authorList>
            <person name="Jangir P.K."/>
            <person name="Singh A."/>
            <person name="Shivaji S."/>
            <person name="Sharma R."/>
        </authorList>
    </citation>
    <scope>NUCLEOTIDE SEQUENCE [LARGE SCALE GENOMIC DNA]</scope>
    <source>
        <strain evidence="2 3">LW7</strain>
    </source>
</reference>
<proteinExistence type="predicted"/>
<feature type="chain" id="PRO_5003700562" evidence="1">
    <location>
        <begin position="22"/>
        <end position="201"/>
    </location>
</feature>
<dbReference type="Proteomes" id="UP000005551">
    <property type="component" value="Unassembled WGS sequence"/>
</dbReference>
<evidence type="ECO:0000313" key="3">
    <source>
        <dbReference type="Proteomes" id="UP000005551"/>
    </source>
</evidence>
<dbReference type="RefSeq" id="WP_009053476.1">
    <property type="nucleotide sequence ID" value="NZ_AJYA01000005.1"/>
</dbReference>
<protein>
    <submittedName>
        <fullName evidence="2">Uncharacterized protein</fullName>
    </submittedName>
</protein>
<dbReference type="EMBL" id="AJYA01000005">
    <property type="protein sequence ID" value="EIM78474.1"/>
    <property type="molecule type" value="Genomic_DNA"/>
</dbReference>
<feature type="signal peptide" evidence="1">
    <location>
        <begin position="1"/>
        <end position="21"/>
    </location>
</feature>
<keyword evidence="1" id="KW-0732">Signal</keyword>
<dbReference type="OrthoDB" id="823704at2"/>
<comment type="caution">
    <text evidence="2">The sequence shown here is derived from an EMBL/GenBank/DDBJ whole genome shotgun (WGS) entry which is preliminary data.</text>
</comment>
<keyword evidence="3" id="KW-1185">Reference proteome</keyword>
<dbReference type="AlphaFoldDB" id="I5C9H2"/>
<evidence type="ECO:0000256" key="1">
    <source>
        <dbReference type="SAM" id="SignalP"/>
    </source>
</evidence>